<keyword evidence="3" id="KW-1185">Reference proteome</keyword>
<comment type="caution">
    <text evidence="2">The sequence shown here is derived from an EMBL/GenBank/DDBJ whole genome shotgun (WGS) entry which is preliminary data.</text>
</comment>
<feature type="transmembrane region" description="Helical" evidence="1">
    <location>
        <begin position="72"/>
        <end position="90"/>
    </location>
</feature>
<evidence type="ECO:0000313" key="3">
    <source>
        <dbReference type="Proteomes" id="UP000246702"/>
    </source>
</evidence>
<feature type="transmembrane region" description="Helical" evidence="1">
    <location>
        <begin position="42"/>
        <end position="65"/>
    </location>
</feature>
<reference evidence="2 3" key="1">
    <citation type="submission" date="2016-12" db="EMBL/GenBank/DDBJ databases">
        <title>The genomes of Aspergillus section Nigri reveals drivers in fungal speciation.</title>
        <authorList>
            <consortium name="DOE Joint Genome Institute"/>
            <person name="Vesth T.C."/>
            <person name="Nybo J."/>
            <person name="Theobald S."/>
            <person name="Brandl J."/>
            <person name="Frisvad J.C."/>
            <person name="Nielsen K.F."/>
            <person name="Lyhne E.K."/>
            <person name="Kogle M.E."/>
            <person name="Kuo A."/>
            <person name="Riley R."/>
            <person name="Clum A."/>
            <person name="Nolan M."/>
            <person name="Lipzen A."/>
            <person name="Salamov A."/>
            <person name="Henrissat B."/>
            <person name="Wiebenga A."/>
            <person name="De Vries R.P."/>
            <person name="Grigoriev I.V."/>
            <person name="Mortensen U.H."/>
            <person name="Andersen M.R."/>
            <person name="Baker S.E."/>
        </authorList>
    </citation>
    <scope>NUCLEOTIDE SEQUENCE [LARGE SCALE GENOMIC DNA]</scope>
    <source>
        <strain evidence="2 3">CBS 115572</strain>
    </source>
</reference>
<name>A0A317X3X5_9EURO</name>
<dbReference type="EMBL" id="MSFK01000007">
    <property type="protein sequence ID" value="PWY93334.1"/>
    <property type="molecule type" value="Genomic_DNA"/>
</dbReference>
<dbReference type="RefSeq" id="XP_025470095.1">
    <property type="nucleotide sequence ID" value="XM_025607212.1"/>
</dbReference>
<evidence type="ECO:0000256" key="1">
    <source>
        <dbReference type="SAM" id="Phobius"/>
    </source>
</evidence>
<feature type="transmembrane region" description="Helical" evidence="1">
    <location>
        <begin position="135"/>
        <end position="156"/>
    </location>
</feature>
<keyword evidence="1" id="KW-0472">Membrane</keyword>
<keyword evidence="1" id="KW-1133">Transmembrane helix</keyword>
<protein>
    <submittedName>
        <fullName evidence="2">Uncharacterized protein</fullName>
    </submittedName>
</protein>
<dbReference type="GeneID" id="37109355"/>
<organism evidence="2 3">
    <name type="scientific">Aspergillus sclerotioniger CBS 115572</name>
    <dbReference type="NCBI Taxonomy" id="1450535"/>
    <lineage>
        <taxon>Eukaryota</taxon>
        <taxon>Fungi</taxon>
        <taxon>Dikarya</taxon>
        <taxon>Ascomycota</taxon>
        <taxon>Pezizomycotina</taxon>
        <taxon>Eurotiomycetes</taxon>
        <taxon>Eurotiomycetidae</taxon>
        <taxon>Eurotiales</taxon>
        <taxon>Aspergillaceae</taxon>
        <taxon>Aspergillus</taxon>
        <taxon>Aspergillus subgen. Circumdati</taxon>
    </lineage>
</organism>
<dbReference type="AlphaFoldDB" id="A0A317X3X5"/>
<dbReference type="Proteomes" id="UP000246702">
    <property type="component" value="Unassembled WGS sequence"/>
</dbReference>
<sequence length="239" mass="27518">MVDTNCRQHNRWCLPTYCLTTVLHRPPLSHSSLWFSYLRSTYLGLLRILVLIGLLFTPYITIIFFSYYYSSLSYLIIIIIIISIIIILLSRVTSYAELGFPCPSSPFDSRQKYGRSTPYSVGTQGRSSAWHTTSFFFFFLFLFPRCAGDIACVVLFQIRLPLPTNTSPPPWALFFYWLRSSSDDVWLCYLPSTPYYLPVRRLPAIRLRPAAAADPYLLSDISFIICLLDRDPQVSCGKL</sequence>
<gene>
    <name evidence="2" type="ORF">BO94DRAFT_371724</name>
</gene>
<evidence type="ECO:0000313" key="2">
    <source>
        <dbReference type="EMBL" id="PWY93334.1"/>
    </source>
</evidence>
<proteinExistence type="predicted"/>
<accession>A0A317X3X5</accession>
<keyword evidence="1" id="KW-0812">Transmembrane</keyword>